<dbReference type="PROSITE" id="PS50932">
    <property type="entry name" value="HTH_LACI_2"/>
    <property type="match status" value="1"/>
</dbReference>
<dbReference type="SUPFAM" id="SSF53822">
    <property type="entry name" value="Periplasmic binding protein-like I"/>
    <property type="match status" value="1"/>
</dbReference>
<dbReference type="InterPro" id="IPR010982">
    <property type="entry name" value="Lambda_DNA-bd_dom_sf"/>
</dbReference>
<evidence type="ECO:0000313" key="5">
    <source>
        <dbReference type="EMBL" id="GLJ76621.1"/>
    </source>
</evidence>
<dbReference type="CDD" id="cd06267">
    <property type="entry name" value="PBP1_LacI_sugar_binding-like"/>
    <property type="match status" value="1"/>
</dbReference>
<keyword evidence="2" id="KW-0238">DNA-binding</keyword>
<evidence type="ECO:0000259" key="4">
    <source>
        <dbReference type="PROSITE" id="PS50932"/>
    </source>
</evidence>
<accession>A0A9W6M088</accession>
<evidence type="ECO:0000256" key="2">
    <source>
        <dbReference type="ARBA" id="ARBA00023125"/>
    </source>
</evidence>
<dbReference type="InterPro" id="IPR046335">
    <property type="entry name" value="LacI/GalR-like_sensor"/>
</dbReference>
<keyword evidence="1" id="KW-0805">Transcription regulation</keyword>
<keyword evidence="6" id="KW-1185">Reference proteome</keyword>
<reference evidence="5" key="1">
    <citation type="journal article" date="2014" name="Int. J. Syst. Evol. Microbiol.">
        <title>Complete genome sequence of Corynebacterium casei LMG S-19264T (=DSM 44701T), isolated from a smear-ripened cheese.</title>
        <authorList>
            <consortium name="US DOE Joint Genome Institute (JGI-PGF)"/>
            <person name="Walter F."/>
            <person name="Albersmeier A."/>
            <person name="Kalinowski J."/>
            <person name="Ruckert C."/>
        </authorList>
    </citation>
    <scope>NUCLEOTIDE SEQUENCE</scope>
    <source>
        <strain evidence="5">VKM Ac-1401</strain>
    </source>
</reference>
<sequence length="347" mass="37244">MSEPQSDEGPRRPVTLDDVALRAGVSQPTASRVLNGSARKVAESYRTKVLAAARELGYTPNLAAQVIARGSSRTVALIISGISDPYFSAMAAAIMRQAEANDLRVSIAVTDRRVDRELDLVRELRGQQPQAIILAGTGYVDPPSGGELIAELQRYEETGGRVVLISRTDLPFETVRFDNHEGARELAAELAGLGYRRSLVLGSATPLLSMQQRVEGFVAGMAQSSADTATEVAYPEFTWEGARDHILGLSDDELQRLQLVFAITDDMALGAIAGLRARGLRIPEDIAVAGFDDITTLRDVVPPLTTVHVALDTVAEETIKRALSPDGDVRTVPASPVVRASTPRLHG</sequence>
<gene>
    <name evidence="5" type="primary">lacI_4</name>
    <name evidence="5" type="ORF">GCM10017584_21950</name>
</gene>
<dbReference type="GO" id="GO:0003700">
    <property type="term" value="F:DNA-binding transcription factor activity"/>
    <property type="evidence" value="ECO:0007669"/>
    <property type="project" value="TreeGrafter"/>
</dbReference>
<feature type="domain" description="HTH lacI-type" evidence="4">
    <location>
        <begin position="14"/>
        <end position="69"/>
    </location>
</feature>
<comment type="caution">
    <text evidence="5">The sequence shown here is derived from an EMBL/GenBank/DDBJ whole genome shotgun (WGS) entry which is preliminary data.</text>
</comment>
<keyword evidence="3" id="KW-0804">Transcription</keyword>
<organism evidence="5 6">
    <name type="scientific">Leifsonia poae</name>
    <dbReference type="NCBI Taxonomy" id="110933"/>
    <lineage>
        <taxon>Bacteria</taxon>
        <taxon>Bacillati</taxon>
        <taxon>Actinomycetota</taxon>
        <taxon>Actinomycetes</taxon>
        <taxon>Micrococcales</taxon>
        <taxon>Microbacteriaceae</taxon>
        <taxon>Leifsonia</taxon>
    </lineage>
</organism>
<dbReference type="GO" id="GO:0000976">
    <property type="term" value="F:transcription cis-regulatory region binding"/>
    <property type="evidence" value="ECO:0007669"/>
    <property type="project" value="TreeGrafter"/>
</dbReference>
<dbReference type="Gene3D" id="3.40.50.2300">
    <property type="match status" value="2"/>
</dbReference>
<reference evidence="5" key="2">
    <citation type="submission" date="2023-01" db="EMBL/GenBank/DDBJ databases">
        <authorList>
            <person name="Sun Q."/>
            <person name="Evtushenko L."/>
        </authorList>
    </citation>
    <scope>NUCLEOTIDE SEQUENCE</scope>
    <source>
        <strain evidence="5">VKM Ac-1401</strain>
    </source>
</reference>
<proteinExistence type="predicted"/>
<evidence type="ECO:0000256" key="3">
    <source>
        <dbReference type="ARBA" id="ARBA00023163"/>
    </source>
</evidence>
<dbReference type="Gene3D" id="1.10.260.40">
    <property type="entry name" value="lambda repressor-like DNA-binding domains"/>
    <property type="match status" value="1"/>
</dbReference>
<dbReference type="InterPro" id="IPR000843">
    <property type="entry name" value="HTH_LacI"/>
</dbReference>
<dbReference type="AlphaFoldDB" id="A0A9W6M088"/>
<dbReference type="EMBL" id="BSEN01000010">
    <property type="protein sequence ID" value="GLJ76621.1"/>
    <property type="molecule type" value="Genomic_DNA"/>
</dbReference>
<name>A0A9W6M088_9MICO</name>
<dbReference type="RefSeq" id="WP_271177280.1">
    <property type="nucleotide sequence ID" value="NZ_BAAAJO010000008.1"/>
</dbReference>
<dbReference type="PANTHER" id="PTHR30146">
    <property type="entry name" value="LACI-RELATED TRANSCRIPTIONAL REPRESSOR"/>
    <property type="match status" value="1"/>
</dbReference>
<evidence type="ECO:0000256" key="1">
    <source>
        <dbReference type="ARBA" id="ARBA00023015"/>
    </source>
</evidence>
<dbReference type="Pfam" id="PF13377">
    <property type="entry name" value="Peripla_BP_3"/>
    <property type="match status" value="1"/>
</dbReference>
<dbReference type="Proteomes" id="UP001142372">
    <property type="component" value="Unassembled WGS sequence"/>
</dbReference>
<dbReference type="SUPFAM" id="SSF47413">
    <property type="entry name" value="lambda repressor-like DNA-binding domains"/>
    <property type="match status" value="1"/>
</dbReference>
<evidence type="ECO:0000313" key="6">
    <source>
        <dbReference type="Proteomes" id="UP001142372"/>
    </source>
</evidence>
<dbReference type="InterPro" id="IPR028082">
    <property type="entry name" value="Peripla_BP_I"/>
</dbReference>
<dbReference type="CDD" id="cd01392">
    <property type="entry name" value="HTH_LacI"/>
    <property type="match status" value="1"/>
</dbReference>
<dbReference type="PROSITE" id="PS00356">
    <property type="entry name" value="HTH_LACI_1"/>
    <property type="match status" value="1"/>
</dbReference>
<dbReference type="SMART" id="SM00354">
    <property type="entry name" value="HTH_LACI"/>
    <property type="match status" value="1"/>
</dbReference>
<dbReference type="PANTHER" id="PTHR30146:SF153">
    <property type="entry name" value="LACTOSE OPERON REPRESSOR"/>
    <property type="match status" value="1"/>
</dbReference>
<dbReference type="Pfam" id="PF00356">
    <property type="entry name" value="LacI"/>
    <property type="match status" value="1"/>
</dbReference>
<protein>
    <submittedName>
        <fullName evidence="5">LacI family transcriptional regulator</fullName>
    </submittedName>
</protein>